<comment type="caution">
    <text evidence="1">The sequence shown here is derived from an EMBL/GenBank/DDBJ whole genome shotgun (WGS) entry which is preliminary data.</text>
</comment>
<organism evidence="1 2">
    <name type="scientific">Ambispora leptoticha</name>
    <dbReference type="NCBI Taxonomy" id="144679"/>
    <lineage>
        <taxon>Eukaryota</taxon>
        <taxon>Fungi</taxon>
        <taxon>Fungi incertae sedis</taxon>
        <taxon>Mucoromycota</taxon>
        <taxon>Glomeromycotina</taxon>
        <taxon>Glomeromycetes</taxon>
        <taxon>Archaeosporales</taxon>
        <taxon>Ambisporaceae</taxon>
        <taxon>Ambispora</taxon>
    </lineage>
</organism>
<accession>A0A9N9HDA1</accession>
<protein>
    <submittedName>
        <fullName evidence="1">1655_t:CDS:1</fullName>
    </submittedName>
</protein>
<dbReference type="AlphaFoldDB" id="A0A9N9HDA1"/>
<evidence type="ECO:0000313" key="2">
    <source>
        <dbReference type="Proteomes" id="UP000789508"/>
    </source>
</evidence>
<dbReference type="Proteomes" id="UP000789508">
    <property type="component" value="Unassembled WGS sequence"/>
</dbReference>
<name>A0A9N9HDA1_9GLOM</name>
<evidence type="ECO:0000313" key="1">
    <source>
        <dbReference type="EMBL" id="CAG8676081.1"/>
    </source>
</evidence>
<proteinExistence type="predicted"/>
<keyword evidence="2" id="KW-1185">Reference proteome</keyword>
<sequence>NILRNYGMKGGPAIRIANFANEFKEKKLRDLYECISEPMAFSVQDRKLIQHIELPEMKNELSVTL</sequence>
<gene>
    <name evidence="1" type="ORF">ALEPTO_LOCUS10739</name>
</gene>
<dbReference type="OrthoDB" id="2441183at2759"/>
<reference evidence="1" key="1">
    <citation type="submission" date="2021-06" db="EMBL/GenBank/DDBJ databases">
        <authorList>
            <person name="Kallberg Y."/>
            <person name="Tangrot J."/>
            <person name="Rosling A."/>
        </authorList>
    </citation>
    <scope>NUCLEOTIDE SEQUENCE</scope>
    <source>
        <strain evidence="1">FL130A</strain>
    </source>
</reference>
<feature type="non-terminal residue" evidence="1">
    <location>
        <position position="1"/>
    </location>
</feature>
<dbReference type="EMBL" id="CAJVPS010013252">
    <property type="protein sequence ID" value="CAG8676081.1"/>
    <property type="molecule type" value="Genomic_DNA"/>
</dbReference>